<comment type="caution">
    <text evidence="1">The sequence shown here is derived from an EMBL/GenBank/DDBJ whole genome shotgun (WGS) entry which is preliminary data.</text>
</comment>
<sequence>MCGVPPEVVDHANIVRPQFDDVFSCQIEMNDGQYNHQYNEIYNDMNNTQNTESNLGPIHEVDNEINFHPVDNVVNNEKRKNLFKREDVQDVYTDLVLVHKL</sequence>
<organism evidence="1 2">
    <name type="scientific">Dipteronia dyeriana</name>
    <dbReference type="NCBI Taxonomy" id="168575"/>
    <lineage>
        <taxon>Eukaryota</taxon>
        <taxon>Viridiplantae</taxon>
        <taxon>Streptophyta</taxon>
        <taxon>Embryophyta</taxon>
        <taxon>Tracheophyta</taxon>
        <taxon>Spermatophyta</taxon>
        <taxon>Magnoliopsida</taxon>
        <taxon>eudicotyledons</taxon>
        <taxon>Gunneridae</taxon>
        <taxon>Pentapetalae</taxon>
        <taxon>rosids</taxon>
        <taxon>malvids</taxon>
        <taxon>Sapindales</taxon>
        <taxon>Sapindaceae</taxon>
        <taxon>Hippocastanoideae</taxon>
        <taxon>Acereae</taxon>
        <taxon>Dipteronia</taxon>
    </lineage>
</organism>
<protein>
    <submittedName>
        <fullName evidence="1">Uncharacterized protein</fullName>
    </submittedName>
</protein>
<evidence type="ECO:0000313" key="2">
    <source>
        <dbReference type="Proteomes" id="UP001280121"/>
    </source>
</evidence>
<dbReference type="EMBL" id="JANJYI010000008">
    <property type="protein sequence ID" value="KAK2637646.1"/>
    <property type="molecule type" value="Genomic_DNA"/>
</dbReference>
<dbReference type="Proteomes" id="UP001280121">
    <property type="component" value="Unassembled WGS sequence"/>
</dbReference>
<evidence type="ECO:0000313" key="1">
    <source>
        <dbReference type="EMBL" id="KAK2637646.1"/>
    </source>
</evidence>
<reference evidence="1" key="1">
    <citation type="journal article" date="2023" name="Plant J.">
        <title>Genome sequences and population genomics provide insights into the demographic history, inbreeding, and mutation load of two 'living fossil' tree species of Dipteronia.</title>
        <authorList>
            <person name="Feng Y."/>
            <person name="Comes H.P."/>
            <person name="Chen J."/>
            <person name="Zhu S."/>
            <person name="Lu R."/>
            <person name="Zhang X."/>
            <person name="Li P."/>
            <person name="Qiu J."/>
            <person name="Olsen K.M."/>
            <person name="Qiu Y."/>
        </authorList>
    </citation>
    <scope>NUCLEOTIDE SEQUENCE</scope>
    <source>
        <strain evidence="1">KIB01</strain>
    </source>
</reference>
<accession>A0AAD9TKE0</accession>
<proteinExistence type="predicted"/>
<name>A0AAD9TKE0_9ROSI</name>
<dbReference type="AlphaFoldDB" id="A0AAD9TKE0"/>
<gene>
    <name evidence="1" type="ORF">Ddye_025441</name>
</gene>
<keyword evidence="2" id="KW-1185">Reference proteome</keyword>